<evidence type="ECO:0000256" key="1">
    <source>
        <dbReference type="SAM" id="SignalP"/>
    </source>
</evidence>
<dbReference type="GO" id="GO:0008233">
    <property type="term" value="F:peptidase activity"/>
    <property type="evidence" value="ECO:0007669"/>
    <property type="project" value="UniProtKB-KW"/>
</dbReference>
<dbReference type="Proteomes" id="UP000460412">
    <property type="component" value="Unassembled WGS sequence"/>
</dbReference>
<dbReference type="PROSITE" id="PS51257">
    <property type="entry name" value="PROKAR_LIPOPROTEIN"/>
    <property type="match status" value="1"/>
</dbReference>
<proteinExistence type="predicted"/>
<keyword evidence="1" id="KW-0732">Signal</keyword>
<dbReference type="GO" id="GO:0006508">
    <property type="term" value="P:proteolysis"/>
    <property type="evidence" value="ECO:0007669"/>
    <property type="project" value="UniProtKB-KW"/>
</dbReference>
<keyword evidence="3" id="KW-0645">Protease</keyword>
<dbReference type="RefSeq" id="WP_159755540.1">
    <property type="nucleotide sequence ID" value="NZ_CASSPE010000003.1"/>
</dbReference>
<comment type="caution">
    <text evidence="3">The sequence shown here is derived from an EMBL/GenBank/DDBJ whole genome shotgun (WGS) entry which is preliminary data.</text>
</comment>
<protein>
    <submittedName>
        <fullName evidence="3">Protease complex subunit PrcB family protein</fullName>
    </submittedName>
</protein>
<dbReference type="Pfam" id="PF14343">
    <property type="entry name" value="PrcB_C"/>
    <property type="match status" value="1"/>
</dbReference>
<evidence type="ECO:0000313" key="4">
    <source>
        <dbReference type="Proteomes" id="UP000460412"/>
    </source>
</evidence>
<sequence length="135" mass="15584">MKRYYIFLALPLCILILTACAAGKTDHKKIRNIEFTVVDQEDVPDEFMAQIEEGKEGQMKLSYGDKGYLYVARGYGVKETSGYSITVDQCFETEQEIRIGTSLLGPKKEEKILKKKTYPYVVIKMEYTDKQIEFE</sequence>
<accession>A0A7X3MLJ7</accession>
<feature type="signal peptide" evidence="1">
    <location>
        <begin position="1"/>
        <end position="21"/>
    </location>
</feature>
<keyword evidence="4" id="KW-1185">Reference proteome</keyword>
<feature type="domain" description="PrcB C-terminal" evidence="2">
    <location>
        <begin position="69"/>
        <end position="126"/>
    </location>
</feature>
<gene>
    <name evidence="3" type="ORF">GN277_25920</name>
</gene>
<feature type="chain" id="PRO_5030927304" evidence="1">
    <location>
        <begin position="22"/>
        <end position="135"/>
    </location>
</feature>
<keyword evidence="3" id="KW-0378">Hydrolase</keyword>
<evidence type="ECO:0000313" key="3">
    <source>
        <dbReference type="EMBL" id="MXP78651.1"/>
    </source>
</evidence>
<organism evidence="3 4">
    <name type="scientific">Sporofaciens musculi</name>
    <dbReference type="NCBI Taxonomy" id="2681861"/>
    <lineage>
        <taxon>Bacteria</taxon>
        <taxon>Bacillati</taxon>
        <taxon>Bacillota</taxon>
        <taxon>Clostridia</taxon>
        <taxon>Lachnospirales</taxon>
        <taxon>Lachnospiraceae</taxon>
        <taxon>Sporofaciens</taxon>
    </lineage>
</organism>
<dbReference type="AlphaFoldDB" id="A0A7X3MLJ7"/>
<reference evidence="3 4" key="1">
    <citation type="submission" date="2019-12" db="EMBL/GenBank/DDBJ databases">
        <title>Sporaefaciens musculi gen. nov., sp. nov., a novel bacterium isolated from the caecum of an obese mouse.</title>
        <authorList>
            <person name="Rasmussen T.S."/>
            <person name="Streidl T."/>
            <person name="Hitch T.C.A."/>
            <person name="Wortmann E."/>
            <person name="Deptula P."/>
            <person name="Hansen M."/>
            <person name="Nielsen D.S."/>
            <person name="Clavel T."/>
            <person name="Vogensen F.K."/>
        </authorList>
    </citation>
    <scope>NUCLEOTIDE SEQUENCE [LARGE SCALE GENOMIC DNA]</scope>
    <source>
        <strain evidence="3 4">WCA-9-b2</strain>
    </source>
</reference>
<name>A0A7X3MLJ7_9FIRM</name>
<dbReference type="InterPro" id="IPR025748">
    <property type="entry name" value="PrcB_C_dom"/>
</dbReference>
<dbReference type="EMBL" id="WUQX01000001">
    <property type="protein sequence ID" value="MXP78651.1"/>
    <property type="molecule type" value="Genomic_DNA"/>
</dbReference>
<evidence type="ECO:0000259" key="2">
    <source>
        <dbReference type="Pfam" id="PF14343"/>
    </source>
</evidence>